<accession>A0A1W7GKQ9</accession>
<reference evidence="2 3" key="1">
    <citation type="submission" date="2016-07" db="EMBL/GenBank/DDBJ databases">
        <title>Characterization of three bacteriophages infecting bacteria isolated from shrimp culture pond water.</title>
        <authorList>
            <person name="Khoa H.V."/>
        </authorList>
    </citation>
    <scope>NUCLEOTIDE SEQUENCE [LARGE SCALE GENOMIC DNA]</scope>
</reference>
<proteinExistence type="predicted"/>
<dbReference type="Proteomes" id="UP000224877">
    <property type="component" value="Segment"/>
</dbReference>
<evidence type="ECO:0000259" key="1">
    <source>
        <dbReference type="SMART" id="SM00974"/>
    </source>
</evidence>
<evidence type="ECO:0000313" key="3">
    <source>
        <dbReference type="Proteomes" id="UP000224877"/>
    </source>
</evidence>
<dbReference type="InterPro" id="IPR018306">
    <property type="entry name" value="Phage_T5_Orf172_DNA-bd"/>
</dbReference>
<organism evidence="2 3">
    <name type="scientific">Tenacibaculum phage pT24</name>
    <dbReference type="NCBI Taxonomy" id="1880590"/>
    <lineage>
        <taxon>Viruses</taxon>
        <taxon>Duplodnaviria</taxon>
        <taxon>Heunggongvirae</taxon>
        <taxon>Uroviricota</taxon>
        <taxon>Caudoviricetes</taxon>
        <taxon>Kungbxnavirus</taxon>
        <taxon>Kungbxnavirus pT24</taxon>
    </lineage>
</organism>
<dbReference type="Pfam" id="PF13455">
    <property type="entry name" value="MUG113"/>
    <property type="match status" value="1"/>
</dbReference>
<gene>
    <name evidence="2" type="ORF">BPT24_258</name>
</gene>
<sequence length="107" mass="12769">MKIGYIYLLEEYRNFERAFKIGFTTSTVEKRVKSMQTGNSDEIIIVDTFRTKHYLKVEKMLHNKFNQYGKRGEWFSMTDEMAMSFKQECENAVRVIEALSNNPFFNK</sequence>
<dbReference type="SMART" id="SM00974">
    <property type="entry name" value="T5orf172"/>
    <property type="match status" value="1"/>
</dbReference>
<evidence type="ECO:0000313" key="2">
    <source>
        <dbReference type="EMBL" id="BAX25563.1"/>
    </source>
</evidence>
<feature type="domain" description="Bacteriophage T5 Orf172 DNA-binding" evidence="1">
    <location>
        <begin position="13"/>
        <end position="89"/>
    </location>
</feature>
<protein>
    <submittedName>
        <fullName evidence="2">T5orf172 domain-containing</fullName>
    </submittedName>
</protein>
<dbReference type="EMBL" id="LC168164">
    <property type="protein sequence ID" value="BAX25563.1"/>
    <property type="molecule type" value="Genomic_DNA"/>
</dbReference>
<name>A0A1W7GKQ9_9CAUD</name>
<keyword evidence="3" id="KW-1185">Reference proteome</keyword>